<dbReference type="PATRIC" id="fig|33014.5.peg.3012"/>
<feature type="compositionally biased region" description="Basic and acidic residues" evidence="1">
    <location>
        <begin position="57"/>
        <end position="66"/>
    </location>
</feature>
<name>A0A0D5CLL2_9MICO</name>
<feature type="region of interest" description="Disordered" evidence="1">
    <location>
        <begin position="37"/>
        <end position="66"/>
    </location>
</feature>
<dbReference type="KEGG" id="cmh:VO01_14605"/>
<protein>
    <submittedName>
        <fullName evidence="3">Uncharacterized protein</fullName>
    </submittedName>
</protein>
<reference evidence="3 4" key="1">
    <citation type="journal article" date="2015" name="Genome Announc.">
        <title>Complete Genome Sequence of Clavibacter michiganensis subsp. insidiosus R1-1 Using PacBio Single-Molecule Real-Time Technology.</title>
        <authorList>
            <person name="Lu Y."/>
            <person name="Samac D.A."/>
            <person name="Glazebrook J."/>
            <person name="Ishimaru C.A."/>
        </authorList>
    </citation>
    <scope>NUCLEOTIDE SEQUENCE [LARGE SCALE GENOMIC DNA]</scope>
    <source>
        <strain evidence="3 4">R1-1</strain>
    </source>
</reference>
<dbReference type="Proteomes" id="UP000032604">
    <property type="component" value="Chromosome"/>
</dbReference>
<sequence length="66" mass="6335">MGVVVAGEAIGPIGAAGAALIIAASYAGQAIERRHRARVGAAPGSVGQDGGMPSRAPADRSLDPAA</sequence>
<keyword evidence="2" id="KW-0812">Transmembrane</keyword>
<dbReference type="AlphaFoldDB" id="A0A0D5CLL2"/>
<gene>
    <name evidence="3" type="ORF">VO01_14605</name>
</gene>
<keyword evidence="2" id="KW-1133">Transmembrane helix</keyword>
<dbReference type="HOGENOM" id="CLU_2823345_0_0_11"/>
<organism evidence="3 4">
    <name type="scientific">Clavibacter michiganensis subsp. insidiosus</name>
    <dbReference type="NCBI Taxonomy" id="33014"/>
    <lineage>
        <taxon>Bacteria</taxon>
        <taxon>Bacillati</taxon>
        <taxon>Actinomycetota</taxon>
        <taxon>Actinomycetes</taxon>
        <taxon>Micrococcales</taxon>
        <taxon>Microbacteriaceae</taxon>
        <taxon>Clavibacter</taxon>
    </lineage>
</organism>
<evidence type="ECO:0000256" key="1">
    <source>
        <dbReference type="SAM" id="MobiDB-lite"/>
    </source>
</evidence>
<feature type="transmembrane region" description="Helical" evidence="2">
    <location>
        <begin position="6"/>
        <end position="28"/>
    </location>
</feature>
<proteinExistence type="predicted"/>
<evidence type="ECO:0000313" key="3">
    <source>
        <dbReference type="EMBL" id="AJW80179.1"/>
    </source>
</evidence>
<dbReference type="EMBL" id="CP011043">
    <property type="protein sequence ID" value="AJW80179.1"/>
    <property type="molecule type" value="Genomic_DNA"/>
</dbReference>
<keyword evidence="2" id="KW-0472">Membrane</keyword>
<evidence type="ECO:0000313" key="4">
    <source>
        <dbReference type="Proteomes" id="UP000032604"/>
    </source>
</evidence>
<accession>A0A0D5CLL2</accession>
<evidence type="ECO:0000256" key="2">
    <source>
        <dbReference type="SAM" id="Phobius"/>
    </source>
</evidence>